<gene>
    <name evidence="12" type="primary">zntB_2</name>
    <name evidence="12" type="ORF">NCTC9183_03547</name>
</gene>
<evidence type="ECO:0000313" key="12">
    <source>
        <dbReference type="EMBL" id="VTM55469.1"/>
    </source>
</evidence>
<evidence type="ECO:0000256" key="1">
    <source>
        <dbReference type="ARBA" id="ARBA00004651"/>
    </source>
</evidence>
<evidence type="ECO:0000256" key="3">
    <source>
        <dbReference type="ARBA" id="ARBA00022448"/>
    </source>
</evidence>
<dbReference type="SUPFAM" id="SSF143865">
    <property type="entry name" value="CorA soluble domain-like"/>
    <property type="match status" value="1"/>
</dbReference>
<dbReference type="GO" id="GO:0050897">
    <property type="term" value="F:cobalt ion binding"/>
    <property type="evidence" value="ECO:0007669"/>
    <property type="project" value="TreeGrafter"/>
</dbReference>
<dbReference type="GO" id="GO:0005886">
    <property type="term" value="C:plasma membrane"/>
    <property type="evidence" value="ECO:0007669"/>
    <property type="project" value="UniProtKB-SubCell"/>
</dbReference>
<keyword evidence="10 11" id="KW-0472">Membrane</keyword>
<comment type="similarity">
    <text evidence="2">Belongs to the CorA metal ion transporter (MIT) (TC 1.A.35) family.</text>
</comment>
<evidence type="ECO:0000256" key="4">
    <source>
        <dbReference type="ARBA" id="ARBA00022475"/>
    </source>
</evidence>
<name>A0A4P0Y5M7_KLEPN</name>
<dbReference type="InterPro" id="IPR045861">
    <property type="entry name" value="CorA_cytoplasmic_dom"/>
</dbReference>
<sequence length="253" mass="29224">MVNQPLSGGRFFLRGDPQRLAHTRIERQGENLFAVLNDVLFRPQDTSAETATLWLYCSPRLVVTARFKPLRFIEWMLPRLQTLRVNTSTELLAFLLEEQEEVLEQVVRQASRHVDLIEERLLSNHVQRNRADLARLRRMLLRFQRLLAPEPAAMFRLLNRPPAWMDRAVVQAFRQFTEEFSVVLNDLSGLIERISLLQEEIGARQLEQSNRTLYTLTVITVLALPINIVAGFFGMNVGGIPLASNHHGLSCWW</sequence>
<evidence type="ECO:0000256" key="9">
    <source>
        <dbReference type="ARBA" id="ARBA00023065"/>
    </source>
</evidence>
<dbReference type="GO" id="GO:0000287">
    <property type="term" value="F:magnesium ion binding"/>
    <property type="evidence" value="ECO:0007669"/>
    <property type="project" value="TreeGrafter"/>
</dbReference>
<keyword evidence="6 11" id="KW-0812">Transmembrane</keyword>
<evidence type="ECO:0000256" key="7">
    <source>
        <dbReference type="ARBA" id="ARBA00022833"/>
    </source>
</evidence>
<keyword evidence="3" id="KW-0813">Transport</keyword>
<dbReference type="Gene3D" id="3.30.460.20">
    <property type="entry name" value="CorA soluble domain-like"/>
    <property type="match status" value="1"/>
</dbReference>
<keyword evidence="9" id="KW-0406">Ion transport</keyword>
<dbReference type="AlphaFoldDB" id="A0A4P0Y5M7"/>
<dbReference type="Pfam" id="PF01544">
    <property type="entry name" value="CorA"/>
    <property type="match status" value="1"/>
</dbReference>
<dbReference type="Proteomes" id="UP000507695">
    <property type="component" value="Unassembled WGS sequence"/>
</dbReference>
<feature type="transmembrane region" description="Helical" evidence="11">
    <location>
        <begin position="213"/>
        <end position="235"/>
    </location>
</feature>
<evidence type="ECO:0000256" key="2">
    <source>
        <dbReference type="ARBA" id="ARBA00009765"/>
    </source>
</evidence>
<organism evidence="12">
    <name type="scientific">Klebsiella pneumoniae</name>
    <dbReference type="NCBI Taxonomy" id="573"/>
    <lineage>
        <taxon>Bacteria</taxon>
        <taxon>Pseudomonadati</taxon>
        <taxon>Pseudomonadota</taxon>
        <taxon>Gammaproteobacteria</taxon>
        <taxon>Enterobacterales</taxon>
        <taxon>Enterobacteriaceae</taxon>
        <taxon>Klebsiella/Raoultella group</taxon>
        <taxon>Klebsiella</taxon>
        <taxon>Klebsiella pneumoniae complex</taxon>
    </lineage>
</organism>
<accession>A0A4P0Y5M7</accession>
<dbReference type="GO" id="GO:0015095">
    <property type="term" value="F:magnesium ion transmembrane transporter activity"/>
    <property type="evidence" value="ECO:0007669"/>
    <property type="project" value="TreeGrafter"/>
</dbReference>
<dbReference type="GO" id="GO:0015087">
    <property type="term" value="F:cobalt ion transmembrane transporter activity"/>
    <property type="evidence" value="ECO:0007669"/>
    <property type="project" value="TreeGrafter"/>
</dbReference>
<dbReference type="PANTHER" id="PTHR46494">
    <property type="entry name" value="CORA FAMILY METAL ION TRANSPORTER (EUROFUNG)"/>
    <property type="match status" value="1"/>
</dbReference>
<keyword evidence="8 11" id="KW-1133">Transmembrane helix</keyword>
<dbReference type="Gene3D" id="1.20.58.340">
    <property type="entry name" value="Magnesium transport protein CorA, transmembrane region"/>
    <property type="match status" value="2"/>
</dbReference>
<dbReference type="InterPro" id="IPR002523">
    <property type="entry name" value="MgTranspt_CorA/ZnTranspt_ZntB"/>
</dbReference>
<evidence type="ECO:0000256" key="5">
    <source>
        <dbReference type="ARBA" id="ARBA00022519"/>
    </source>
</evidence>
<keyword evidence="5" id="KW-0997">Cell inner membrane</keyword>
<dbReference type="EMBL" id="CABDVL010000003">
    <property type="protein sequence ID" value="VTM55469.1"/>
    <property type="molecule type" value="Genomic_DNA"/>
</dbReference>
<comment type="subcellular location">
    <subcellularLocation>
        <location evidence="1">Cell membrane</location>
        <topology evidence="1">Multi-pass membrane protein</topology>
    </subcellularLocation>
</comment>
<keyword evidence="7" id="KW-0862">Zinc</keyword>
<dbReference type="InterPro" id="IPR045863">
    <property type="entry name" value="CorA_TM1_TM2"/>
</dbReference>
<keyword evidence="4" id="KW-1003">Cell membrane</keyword>
<dbReference type="SUPFAM" id="SSF144083">
    <property type="entry name" value="Magnesium transport protein CorA, transmembrane region"/>
    <property type="match status" value="1"/>
</dbReference>
<evidence type="ECO:0000256" key="11">
    <source>
        <dbReference type="SAM" id="Phobius"/>
    </source>
</evidence>
<reference evidence="12" key="1">
    <citation type="submission" date="2019-04" db="EMBL/GenBank/DDBJ databases">
        <authorList>
            <consortium name="Pathogen Informatics"/>
        </authorList>
    </citation>
    <scope>NUCLEOTIDE SEQUENCE</scope>
    <source>
        <strain evidence="12">NCTC9183</strain>
    </source>
</reference>
<evidence type="ECO:0000256" key="6">
    <source>
        <dbReference type="ARBA" id="ARBA00022692"/>
    </source>
</evidence>
<proteinExistence type="inferred from homology"/>
<protein>
    <submittedName>
        <fullName evidence="12">Mg2+ and Co2+ transporter</fullName>
    </submittedName>
</protein>
<evidence type="ECO:0000256" key="8">
    <source>
        <dbReference type="ARBA" id="ARBA00022989"/>
    </source>
</evidence>
<evidence type="ECO:0000256" key="10">
    <source>
        <dbReference type="ARBA" id="ARBA00023136"/>
    </source>
</evidence>
<dbReference type="PANTHER" id="PTHR46494:SF3">
    <property type="entry name" value="ZINC TRANSPORT PROTEIN ZNTB"/>
    <property type="match status" value="1"/>
</dbReference>